<sequence length="77" mass="9308">MSDNKSELEQQQQMEELLICDDVWLEVFVIRLFDVGLKMALISDRFDAFVDEHFKHFFPNIWNFYKMSDNESKAKQK</sequence>
<dbReference type="AlphaFoldDB" id="A0A914GP78"/>
<organism evidence="1 2">
    <name type="scientific">Globodera rostochiensis</name>
    <name type="common">Golden nematode worm</name>
    <name type="synonym">Heterodera rostochiensis</name>
    <dbReference type="NCBI Taxonomy" id="31243"/>
    <lineage>
        <taxon>Eukaryota</taxon>
        <taxon>Metazoa</taxon>
        <taxon>Ecdysozoa</taxon>
        <taxon>Nematoda</taxon>
        <taxon>Chromadorea</taxon>
        <taxon>Rhabditida</taxon>
        <taxon>Tylenchina</taxon>
        <taxon>Tylenchomorpha</taxon>
        <taxon>Tylenchoidea</taxon>
        <taxon>Heteroderidae</taxon>
        <taxon>Heteroderinae</taxon>
        <taxon>Globodera</taxon>
    </lineage>
</organism>
<evidence type="ECO:0000313" key="1">
    <source>
        <dbReference type="Proteomes" id="UP000887572"/>
    </source>
</evidence>
<evidence type="ECO:0000313" key="2">
    <source>
        <dbReference type="WBParaSite" id="Gr19_v10_g10147.t1"/>
    </source>
</evidence>
<name>A0A914GP78_GLORO</name>
<dbReference type="WBParaSite" id="Gr19_v10_g10147.t1">
    <property type="protein sequence ID" value="Gr19_v10_g10147.t1"/>
    <property type="gene ID" value="Gr19_v10_g10147"/>
</dbReference>
<dbReference type="Proteomes" id="UP000887572">
    <property type="component" value="Unplaced"/>
</dbReference>
<keyword evidence="1" id="KW-1185">Reference proteome</keyword>
<proteinExistence type="predicted"/>
<reference evidence="2" key="1">
    <citation type="submission" date="2022-11" db="UniProtKB">
        <authorList>
            <consortium name="WormBaseParasite"/>
        </authorList>
    </citation>
    <scope>IDENTIFICATION</scope>
</reference>
<protein>
    <submittedName>
        <fullName evidence="2">Uncharacterized protein</fullName>
    </submittedName>
</protein>
<accession>A0A914GP78</accession>